<reference evidence="2" key="1">
    <citation type="journal article" date="2009" name="Nature">
        <title>Genome sequence and analysis of the Irish potato famine pathogen Phytophthora infestans.</title>
        <authorList>
            <consortium name="The Broad Institute Genome Sequencing Platform"/>
            <person name="Haas B.J."/>
            <person name="Kamoun S."/>
            <person name="Zody M.C."/>
            <person name="Jiang R.H."/>
            <person name="Handsaker R.E."/>
            <person name="Cano L.M."/>
            <person name="Grabherr M."/>
            <person name="Kodira C.D."/>
            <person name="Raffaele S."/>
            <person name="Torto-Alalibo T."/>
            <person name="Bozkurt T.O."/>
            <person name="Ah-Fong A.M."/>
            <person name="Alvarado L."/>
            <person name="Anderson V.L."/>
            <person name="Armstrong M.R."/>
            <person name="Avrova A."/>
            <person name="Baxter L."/>
            <person name="Beynon J."/>
            <person name="Boevink P.C."/>
            <person name="Bollmann S.R."/>
            <person name="Bos J.I."/>
            <person name="Bulone V."/>
            <person name="Cai G."/>
            <person name="Cakir C."/>
            <person name="Carrington J.C."/>
            <person name="Chawner M."/>
            <person name="Conti L."/>
            <person name="Costanzo S."/>
            <person name="Ewan R."/>
            <person name="Fahlgren N."/>
            <person name="Fischbach M.A."/>
            <person name="Fugelstad J."/>
            <person name="Gilroy E.M."/>
            <person name="Gnerre S."/>
            <person name="Green P.J."/>
            <person name="Grenville-Briggs L.J."/>
            <person name="Griffith J."/>
            <person name="Grunwald N.J."/>
            <person name="Horn K."/>
            <person name="Horner N.R."/>
            <person name="Hu C.H."/>
            <person name="Huitema E."/>
            <person name="Jeong D.H."/>
            <person name="Jones A.M."/>
            <person name="Jones J.D."/>
            <person name="Jones R.W."/>
            <person name="Karlsson E.K."/>
            <person name="Kunjeti S.G."/>
            <person name="Lamour K."/>
            <person name="Liu Z."/>
            <person name="Ma L."/>
            <person name="Maclean D."/>
            <person name="Chibucos M.C."/>
            <person name="McDonald H."/>
            <person name="McWalters J."/>
            <person name="Meijer H.J."/>
            <person name="Morgan W."/>
            <person name="Morris P.F."/>
            <person name="Munro C.A."/>
            <person name="O'Neill K."/>
            <person name="Ospina-Giraldo M."/>
            <person name="Pinzon A."/>
            <person name="Pritchard L."/>
            <person name="Ramsahoye B."/>
            <person name="Ren Q."/>
            <person name="Restrepo S."/>
            <person name="Roy S."/>
            <person name="Sadanandom A."/>
            <person name="Savidor A."/>
            <person name="Schornack S."/>
            <person name="Schwartz D.C."/>
            <person name="Schumann U.D."/>
            <person name="Schwessinger B."/>
            <person name="Seyer L."/>
            <person name="Sharpe T."/>
            <person name="Silvar C."/>
            <person name="Song J."/>
            <person name="Studholme D.J."/>
            <person name="Sykes S."/>
            <person name="Thines M."/>
            <person name="van de Vondervoort P.J."/>
            <person name="Phuntumart V."/>
            <person name="Wawra S."/>
            <person name="Weide R."/>
            <person name="Win J."/>
            <person name="Young C."/>
            <person name="Zhou S."/>
            <person name="Fry W."/>
            <person name="Meyers B.C."/>
            <person name="van West P."/>
            <person name="Ristaino J."/>
            <person name="Govers F."/>
            <person name="Birch P.R."/>
            <person name="Whisson S.C."/>
            <person name="Judelson H.S."/>
            <person name="Nusbaum C."/>
        </authorList>
    </citation>
    <scope>NUCLEOTIDE SEQUENCE [LARGE SCALE GENOMIC DNA]</scope>
    <source>
        <strain evidence="2">T30-4</strain>
    </source>
</reference>
<dbReference type="RefSeq" id="XP_002897728.1">
    <property type="nucleotide sequence ID" value="XM_002897682.1"/>
</dbReference>
<dbReference type="VEuPathDB" id="FungiDB:PITG_15587"/>
<dbReference type="PANTHER" id="PTHR45023">
    <property type="match status" value="1"/>
</dbReference>
<dbReference type="STRING" id="403677.D0NT45"/>
<protein>
    <recommendedName>
        <fullName evidence="3">No apical meristem-associated C-terminal domain-containing protein</fullName>
    </recommendedName>
</protein>
<keyword evidence="2" id="KW-1185">Reference proteome</keyword>
<dbReference type="OMA" id="RTRINWT"/>
<dbReference type="GeneID" id="9465632"/>
<dbReference type="KEGG" id="pif:PITG_15587"/>
<dbReference type="AlphaFoldDB" id="D0NT45"/>
<dbReference type="Proteomes" id="UP000006643">
    <property type="component" value="Unassembled WGS sequence"/>
</dbReference>
<accession>D0NT45</accession>
<dbReference type="PANTHER" id="PTHR45023:SF4">
    <property type="entry name" value="GLYCINE-RICH PROTEIN-RELATED"/>
    <property type="match status" value="1"/>
</dbReference>
<evidence type="ECO:0008006" key="3">
    <source>
        <dbReference type="Google" id="ProtNLM"/>
    </source>
</evidence>
<sequence length="192" mass="21904">MGKGPEWGDDDTIQLCKAWIYTFQDPIRGAGQKKATFYMRMYQLWLQIKSKESDDRSELAVAGRLKKLQPAVTKFEGIYSKLKSRERSGWNEEKYITSAVGIYAERHKQQFEILAAWKELRDKPKWTAQLTTTAGSKRRGTDASVVCRPQGQKAAKRSKGVLADDIQQRFVAASEKKELLMEQQLPTSSILV</sequence>
<organism evidence="1 2">
    <name type="scientific">Phytophthora infestans (strain T30-4)</name>
    <name type="common">Potato late blight agent</name>
    <dbReference type="NCBI Taxonomy" id="403677"/>
    <lineage>
        <taxon>Eukaryota</taxon>
        <taxon>Sar</taxon>
        <taxon>Stramenopiles</taxon>
        <taxon>Oomycota</taxon>
        <taxon>Peronosporomycetes</taxon>
        <taxon>Peronosporales</taxon>
        <taxon>Peronosporaceae</taxon>
        <taxon>Phytophthora</taxon>
    </lineage>
</organism>
<dbReference type="HOGENOM" id="CLU_079265_0_0_1"/>
<proteinExistence type="predicted"/>
<dbReference type="OrthoDB" id="128346at2759"/>
<evidence type="ECO:0000313" key="1">
    <source>
        <dbReference type="EMBL" id="EEY64801.1"/>
    </source>
</evidence>
<name>D0NT45_PHYIT</name>
<evidence type="ECO:0000313" key="2">
    <source>
        <dbReference type="Proteomes" id="UP000006643"/>
    </source>
</evidence>
<dbReference type="InParanoid" id="D0NT45"/>
<dbReference type="EMBL" id="DS028159">
    <property type="protein sequence ID" value="EEY64801.1"/>
    <property type="molecule type" value="Genomic_DNA"/>
</dbReference>
<gene>
    <name evidence="1" type="ORF">PITG_15587</name>
</gene>